<dbReference type="PRINTS" id="PR00153">
    <property type="entry name" value="CSAPPISMRASE"/>
</dbReference>
<protein>
    <recommendedName>
        <fullName evidence="6">PPIase cyclophilin-type domain-containing protein</fullName>
    </recommendedName>
</protein>
<dbReference type="PROSITE" id="PS00170">
    <property type="entry name" value="CSA_PPIASE_1"/>
    <property type="match status" value="1"/>
</dbReference>
<sequence length="558" mass="63357">MSSIYNLEPQPTGSVIIHTTHGEIAVELFAKQTPLTCRNFLQLSLDGYYDDTIFHRLIPGFILQGGDPTGTGHGGESIYDGGAFGGDLDPWPMDQRKGRNAGSMGVHFKDEFHSRLKFNRRGLLGMANEGIPDSNGSQFFFTLGKAEELTNKNTLFGRVAGDTIYNLAKMGEAEVAEGSERPLYPMKIIRIEILVNPFTDMKKRERRVRHEIPKPVPAEKKPKKRKGGKQLLSFGDDEGDTEELPVVKKPKFDTRIVMDAGEEPASKAIPVRASAKKETKKPKEPKPHVREERGPERRRSPTPRRSPDEPEQLPAKKSVPPPPKKDDSDRSSPEAPEPPRKKSLLERTNEEIAAIKASMKRTIYEEPVKEKKKSTLELMVPETSTRGRKRRPGANNVNSREEQEALELLKAFRSKLEHALPEKKAAAESAAPEMEDNDGQDEEAVCDLHFIANCQSCRAWDKEEQEESDDEGWMSHTLTFAADKLGKDLNYRKKAEEELVVIDPLEKAKTLKEEKRANRDGRSRGGGSRAWDRERDRDREREREIDRDRDRDRDRRRR</sequence>
<dbReference type="PANTHER" id="PTHR45625">
    <property type="entry name" value="PEPTIDYL-PROLYL CIS-TRANS ISOMERASE-RELATED"/>
    <property type="match status" value="1"/>
</dbReference>
<evidence type="ECO:0000256" key="3">
    <source>
        <dbReference type="ARBA" id="ARBA00023242"/>
    </source>
</evidence>
<feature type="compositionally biased region" description="Basic and acidic residues" evidence="5">
    <location>
        <begin position="205"/>
        <end position="220"/>
    </location>
</feature>
<comment type="subcellular location">
    <subcellularLocation>
        <location evidence="2">Nucleus</location>
    </subcellularLocation>
</comment>
<evidence type="ECO:0000256" key="5">
    <source>
        <dbReference type="SAM" id="MobiDB-lite"/>
    </source>
</evidence>
<dbReference type="Proteomes" id="UP001583172">
    <property type="component" value="Unassembled WGS sequence"/>
</dbReference>
<feature type="region of interest" description="Disordered" evidence="5">
    <location>
        <begin position="420"/>
        <end position="440"/>
    </location>
</feature>
<dbReference type="InterPro" id="IPR020892">
    <property type="entry name" value="Cyclophilin-type_PPIase_CS"/>
</dbReference>
<feature type="compositionally biased region" description="Basic and acidic residues" evidence="5">
    <location>
        <begin position="323"/>
        <end position="350"/>
    </location>
</feature>
<feature type="region of interest" description="Disordered" evidence="5">
    <location>
        <begin position="259"/>
        <end position="353"/>
    </location>
</feature>
<dbReference type="PANTHER" id="PTHR45625:SF6">
    <property type="entry name" value="SPLICEOSOME-ASSOCIATED PROTEIN CWC27 HOMOLOG"/>
    <property type="match status" value="1"/>
</dbReference>
<comment type="caution">
    <text evidence="7">The sequence shown here is derived from an EMBL/GenBank/DDBJ whole genome shotgun (WGS) entry which is preliminary data.</text>
</comment>
<feature type="domain" description="PPIase cyclophilin-type" evidence="6">
    <location>
        <begin position="18"/>
        <end position="193"/>
    </location>
</feature>
<evidence type="ECO:0000256" key="2">
    <source>
        <dbReference type="ARBA" id="ARBA00004123"/>
    </source>
</evidence>
<feature type="region of interest" description="Disordered" evidence="5">
    <location>
        <begin position="366"/>
        <end position="402"/>
    </location>
</feature>
<dbReference type="InterPro" id="IPR044666">
    <property type="entry name" value="Cyclophilin_A-like"/>
</dbReference>
<dbReference type="EMBL" id="JAZGSY010000012">
    <property type="protein sequence ID" value="KAL1843653.1"/>
    <property type="molecule type" value="Genomic_DNA"/>
</dbReference>
<proteinExistence type="inferred from homology"/>
<feature type="region of interest" description="Disordered" evidence="5">
    <location>
        <begin position="511"/>
        <end position="558"/>
    </location>
</feature>
<reference evidence="7 8" key="1">
    <citation type="journal article" date="2024" name="Commun. Biol.">
        <title>Comparative genomic analysis of thermophilic fungi reveals convergent evolutionary adaptations and gene losses.</title>
        <authorList>
            <person name="Steindorff A.S."/>
            <person name="Aguilar-Pontes M.V."/>
            <person name="Robinson A.J."/>
            <person name="Andreopoulos B."/>
            <person name="LaButti K."/>
            <person name="Kuo A."/>
            <person name="Mondo S."/>
            <person name="Riley R."/>
            <person name="Otillar R."/>
            <person name="Haridas S."/>
            <person name="Lipzen A."/>
            <person name="Grimwood J."/>
            <person name="Schmutz J."/>
            <person name="Clum A."/>
            <person name="Reid I.D."/>
            <person name="Moisan M.C."/>
            <person name="Butler G."/>
            <person name="Nguyen T.T.M."/>
            <person name="Dewar K."/>
            <person name="Conant G."/>
            <person name="Drula E."/>
            <person name="Henrissat B."/>
            <person name="Hansel C."/>
            <person name="Singer S."/>
            <person name="Hutchinson M.I."/>
            <person name="de Vries R.P."/>
            <person name="Natvig D.O."/>
            <person name="Powell A.J."/>
            <person name="Tsang A."/>
            <person name="Grigoriev I.V."/>
        </authorList>
    </citation>
    <scope>NUCLEOTIDE SEQUENCE [LARGE SCALE GENOMIC DNA]</scope>
    <source>
        <strain evidence="7 8">CBS 620.91</strain>
    </source>
</reference>
<keyword evidence="3" id="KW-0539">Nucleus</keyword>
<dbReference type="SUPFAM" id="SSF50891">
    <property type="entry name" value="Cyclophilin-like"/>
    <property type="match status" value="1"/>
</dbReference>
<feature type="region of interest" description="Disordered" evidence="5">
    <location>
        <begin position="205"/>
        <end position="247"/>
    </location>
</feature>
<gene>
    <name evidence="7" type="ORF">VTJ49DRAFT_635</name>
</gene>
<accession>A0ABR3VP17</accession>
<feature type="compositionally biased region" description="Basic and acidic residues" evidence="5">
    <location>
        <begin position="511"/>
        <end position="523"/>
    </location>
</feature>
<evidence type="ECO:0000313" key="7">
    <source>
        <dbReference type="EMBL" id="KAL1843653.1"/>
    </source>
</evidence>
<dbReference type="CDD" id="cd01925">
    <property type="entry name" value="cyclophilin_CeCYP16-like"/>
    <property type="match status" value="1"/>
</dbReference>
<name>A0ABR3VP17_HUMIN</name>
<feature type="compositionally biased region" description="Basic and acidic residues" evidence="5">
    <location>
        <begin position="530"/>
        <end position="558"/>
    </location>
</feature>
<feature type="compositionally biased region" description="Basic and acidic residues" evidence="5">
    <location>
        <begin position="275"/>
        <end position="299"/>
    </location>
</feature>
<feature type="compositionally biased region" description="Basic and acidic residues" evidence="5">
    <location>
        <begin position="366"/>
        <end position="375"/>
    </location>
</feature>
<evidence type="ECO:0000313" key="8">
    <source>
        <dbReference type="Proteomes" id="UP001583172"/>
    </source>
</evidence>
<evidence type="ECO:0000259" key="6">
    <source>
        <dbReference type="PROSITE" id="PS50072"/>
    </source>
</evidence>
<evidence type="ECO:0000256" key="4">
    <source>
        <dbReference type="ARBA" id="ARBA00038509"/>
    </source>
</evidence>
<keyword evidence="8" id="KW-1185">Reference proteome</keyword>
<comment type="similarity">
    <text evidence="4">Belongs to the cyclophilin-type PPIase family. CWC27 subfamily.</text>
</comment>
<dbReference type="Gene3D" id="2.40.100.10">
    <property type="entry name" value="Cyclophilin-like"/>
    <property type="match status" value="1"/>
</dbReference>
<dbReference type="InterPro" id="IPR002130">
    <property type="entry name" value="Cyclophilin-type_PPIase_dom"/>
</dbReference>
<dbReference type="PROSITE" id="PS50072">
    <property type="entry name" value="CSA_PPIASE_2"/>
    <property type="match status" value="1"/>
</dbReference>
<organism evidence="7 8">
    <name type="scientific">Humicola insolens</name>
    <name type="common">Soft-rot fungus</name>
    <dbReference type="NCBI Taxonomy" id="85995"/>
    <lineage>
        <taxon>Eukaryota</taxon>
        <taxon>Fungi</taxon>
        <taxon>Dikarya</taxon>
        <taxon>Ascomycota</taxon>
        <taxon>Pezizomycotina</taxon>
        <taxon>Sordariomycetes</taxon>
        <taxon>Sordariomycetidae</taxon>
        <taxon>Sordariales</taxon>
        <taxon>Chaetomiaceae</taxon>
        <taxon>Mycothermus</taxon>
    </lineage>
</organism>
<comment type="catalytic activity">
    <reaction evidence="1">
        <text>[protein]-peptidylproline (omega=180) = [protein]-peptidylproline (omega=0)</text>
        <dbReference type="Rhea" id="RHEA:16237"/>
        <dbReference type="Rhea" id="RHEA-COMP:10747"/>
        <dbReference type="Rhea" id="RHEA-COMP:10748"/>
        <dbReference type="ChEBI" id="CHEBI:83833"/>
        <dbReference type="ChEBI" id="CHEBI:83834"/>
        <dbReference type="EC" id="5.2.1.8"/>
    </reaction>
</comment>
<dbReference type="InterPro" id="IPR029000">
    <property type="entry name" value="Cyclophilin-like_dom_sf"/>
</dbReference>
<dbReference type="Pfam" id="PF00160">
    <property type="entry name" value="Pro_isomerase"/>
    <property type="match status" value="1"/>
</dbReference>
<evidence type="ECO:0000256" key="1">
    <source>
        <dbReference type="ARBA" id="ARBA00000971"/>
    </source>
</evidence>